<evidence type="ECO:0000313" key="12">
    <source>
        <dbReference type="Proteomes" id="UP000295636"/>
    </source>
</evidence>
<dbReference type="PANTHER" id="PTHR43280:SF28">
    <property type="entry name" value="HTH-TYPE TRANSCRIPTIONAL ACTIVATOR RHAS"/>
    <property type="match status" value="1"/>
</dbReference>
<evidence type="ECO:0000313" key="11">
    <source>
        <dbReference type="EMBL" id="TDF94420.1"/>
    </source>
</evidence>
<keyword evidence="7 9" id="KW-0472">Membrane</keyword>
<gene>
    <name evidence="11" type="ORF">E1757_23695</name>
</gene>
<dbReference type="InterPro" id="IPR009057">
    <property type="entry name" value="Homeodomain-like_sf"/>
</dbReference>
<dbReference type="PANTHER" id="PTHR43280">
    <property type="entry name" value="ARAC-FAMILY TRANSCRIPTIONAL REGULATOR"/>
    <property type="match status" value="1"/>
</dbReference>
<evidence type="ECO:0000259" key="10">
    <source>
        <dbReference type="PROSITE" id="PS01124"/>
    </source>
</evidence>
<dbReference type="InterPro" id="IPR033479">
    <property type="entry name" value="dCache_1"/>
</dbReference>
<sequence length="772" mass="87674">MKITKRRIPQKALTVYVAVFVSIVILTVGLSYWSVAVHVKDDLDTTRIDLLKQLGQKVDLVLRGIDKTTLNLVQETDVVRFMEGSISEDQQKYEVFNNLSNTLRTILDANSILSSIYLYSSGNNLIASSSTLEKRSQFFDQEWVDMFHTINDISVWTGPRKVTYNANTSYSINKNVVTLMRSYPLTATGSSKKGAVAANINEEKLNELIRDTNSRLGQVFVMDESGIVITHQDKEQLYRNTGKEWFGDGFDQIRQNGQREIRIAGKKGQVYYYTSPYTGWIFMNFMPDEKLEEQLGVIRNILLTVALGMVVFACMAALMLSNRFYRPMQQALRSISTQLKGDTDSSPGEMYGNLDYLEKKFSQVITDNRIMIQQLRDSKPVMKWSLLLDLLLGNRTSYVVEKPLLDFLGIRLFSSNYIIMVAEFDKPEELGSERDAQLYTYGLCNMAEEYMNAAGKGASIQLEPGKAAFIMSFEEKNAPGNIVTALSIGELICSSVEQYFHKSVSIGLSRHTDNMKGLKQAYLESLEALKYKLVLGMNMVLSIEDLKIASSESTIKIFATREGVAEALREGNVTKTGQLFDDLLNKAVQENIPPETMKQLCVQVLVESLSEALELNVDVSEITKKHGDLYQTVNASQELAEIRAYSKNILFELIRLIQEKRSSRSKNESFPKILDYIHDNYKRADLSLNLIAEKFDFSVSYLSRMFKEQMECNFLEYLIGIRVKAAQELLINTSMKINEIAEEVGYTNSYSFNRIFKKQTGMTPGEYKERNS</sequence>
<feature type="transmembrane region" description="Helical" evidence="9">
    <location>
        <begin position="12"/>
        <end position="33"/>
    </location>
</feature>
<evidence type="ECO:0000256" key="6">
    <source>
        <dbReference type="ARBA" id="ARBA00023125"/>
    </source>
</evidence>
<dbReference type="SMART" id="SM00342">
    <property type="entry name" value="HTH_ARAC"/>
    <property type="match status" value="1"/>
</dbReference>
<accession>A0A4R5KJC8</accession>
<keyword evidence="8" id="KW-0804">Transcription</keyword>
<dbReference type="PRINTS" id="PR00032">
    <property type="entry name" value="HTHARAC"/>
</dbReference>
<keyword evidence="3 9" id="KW-0812">Transmembrane</keyword>
<dbReference type="PROSITE" id="PS00041">
    <property type="entry name" value="HTH_ARAC_FAMILY_1"/>
    <property type="match status" value="1"/>
</dbReference>
<dbReference type="Pfam" id="PF02743">
    <property type="entry name" value="dCache_1"/>
    <property type="match status" value="1"/>
</dbReference>
<dbReference type="Gene3D" id="1.10.10.60">
    <property type="entry name" value="Homeodomain-like"/>
    <property type="match status" value="2"/>
</dbReference>
<evidence type="ECO:0000256" key="7">
    <source>
        <dbReference type="ARBA" id="ARBA00023136"/>
    </source>
</evidence>
<dbReference type="RefSeq" id="WP_133232779.1">
    <property type="nucleotide sequence ID" value="NZ_SMRT01000013.1"/>
</dbReference>
<dbReference type="EMBL" id="SMRT01000013">
    <property type="protein sequence ID" value="TDF94420.1"/>
    <property type="molecule type" value="Genomic_DNA"/>
</dbReference>
<keyword evidence="2" id="KW-1003">Cell membrane</keyword>
<proteinExistence type="predicted"/>
<evidence type="ECO:0000256" key="2">
    <source>
        <dbReference type="ARBA" id="ARBA00022475"/>
    </source>
</evidence>
<evidence type="ECO:0000256" key="3">
    <source>
        <dbReference type="ARBA" id="ARBA00022692"/>
    </source>
</evidence>
<dbReference type="InterPro" id="IPR018060">
    <property type="entry name" value="HTH_AraC"/>
</dbReference>
<dbReference type="SUPFAM" id="SSF46689">
    <property type="entry name" value="Homeodomain-like"/>
    <property type="match status" value="2"/>
</dbReference>
<dbReference type="OrthoDB" id="2517743at2"/>
<dbReference type="GO" id="GO:0005886">
    <property type="term" value="C:plasma membrane"/>
    <property type="evidence" value="ECO:0007669"/>
    <property type="project" value="UniProtKB-SubCell"/>
</dbReference>
<dbReference type="InterPro" id="IPR041522">
    <property type="entry name" value="CdaR_GGDEF"/>
</dbReference>
<dbReference type="PROSITE" id="PS01124">
    <property type="entry name" value="HTH_ARAC_FAMILY_2"/>
    <property type="match status" value="1"/>
</dbReference>
<evidence type="ECO:0000256" key="9">
    <source>
        <dbReference type="SAM" id="Phobius"/>
    </source>
</evidence>
<organism evidence="11 12">
    <name type="scientific">Paenibacillus piri</name>
    <dbReference type="NCBI Taxonomy" id="2547395"/>
    <lineage>
        <taxon>Bacteria</taxon>
        <taxon>Bacillati</taxon>
        <taxon>Bacillota</taxon>
        <taxon>Bacilli</taxon>
        <taxon>Bacillales</taxon>
        <taxon>Paenibacillaceae</taxon>
        <taxon>Paenibacillus</taxon>
    </lineage>
</organism>
<comment type="subcellular location">
    <subcellularLocation>
        <location evidence="1">Cell membrane</location>
        <topology evidence="1">Multi-pass membrane protein</topology>
    </subcellularLocation>
</comment>
<evidence type="ECO:0000256" key="5">
    <source>
        <dbReference type="ARBA" id="ARBA00023015"/>
    </source>
</evidence>
<name>A0A4R5KJC8_9BACL</name>
<dbReference type="Pfam" id="PF12833">
    <property type="entry name" value="HTH_18"/>
    <property type="match status" value="1"/>
</dbReference>
<dbReference type="InterPro" id="IPR018062">
    <property type="entry name" value="HTH_AraC-typ_CS"/>
</dbReference>
<dbReference type="Pfam" id="PF17853">
    <property type="entry name" value="GGDEF_2"/>
    <property type="match status" value="1"/>
</dbReference>
<keyword evidence="12" id="KW-1185">Reference proteome</keyword>
<keyword evidence="5" id="KW-0805">Transcription regulation</keyword>
<evidence type="ECO:0000256" key="4">
    <source>
        <dbReference type="ARBA" id="ARBA00022989"/>
    </source>
</evidence>
<dbReference type="GO" id="GO:0043565">
    <property type="term" value="F:sequence-specific DNA binding"/>
    <property type="evidence" value="ECO:0007669"/>
    <property type="project" value="InterPro"/>
</dbReference>
<dbReference type="AlphaFoldDB" id="A0A4R5KJC8"/>
<dbReference type="InterPro" id="IPR020449">
    <property type="entry name" value="Tscrpt_reg_AraC-type_HTH"/>
</dbReference>
<dbReference type="Gene3D" id="3.30.450.20">
    <property type="entry name" value="PAS domain"/>
    <property type="match status" value="1"/>
</dbReference>
<reference evidence="11 12" key="1">
    <citation type="submission" date="2019-03" db="EMBL/GenBank/DDBJ databases">
        <title>This is whole genome sequence of Paenibacillus sp MS74 strain.</title>
        <authorList>
            <person name="Trinh H.N."/>
        </authorList>
    </citation>
    <scope>NUCLEOTIDE SEQUENCE [LARGE SCALE GENOMIC DNA]</scope>
    <source>
        <strain evidence="11 12">MS74</strain>
    </source>
</reference>
<keyword evidence="6" id="KW-0238">DNA-binding</keyword>
<feature type="domain" description="HTH araC/xylS-type" evidence="10">
    <location>
        <begin position="671"/>
        <end position="770"/>
    </location>
</feature>
<dbReference type="GO" id="GO:0003700">
    <property type="term" value="F:DNA-binding transcription factor activity"/>
    <property type="evidence" value="ECO:0007669"/>
    <property type="project" value="InterPro"/>
</dbReference>
<keyword evidence="4 9" id="KW-1133">Transmembrane helix</keyword>
<dbReference type="Proteomes" id="UP000295636">
    <property type="component" value="Unassembled WGS sequence"/>
</dbReference>
<comment type="caution">
    <text evidence="11">The sequence shown here is derived from an EMBL/GenBank/DDBJ whole genome shotgun (WGS) entry which is preliminary data.</text>
</comment>
<evidence type="ECO:0000256" key="8">
    <source>
        <dbReference type="ARBA" id="ARBA00023163"/>
    </source>
</evidence>
<protein>
    <submittedName>
        <fullName evidence="11">AraC family transcriptional regulator</fullName>
    </submittedName>
</protein>
<evidence type="ECO:0000256" key="1">
    <source>
        <dbReference type="ARBA" id="ARBA00004651"/>
    </source>
</evidence>